<evidence type="ECO:0000256" key="2">
    <source>
        <dbReference type="SAM" id="SignalP"/>
    </source>
</evidence>
<proteinExistence type="predicted"/>
<feature type="domain" description="Solute-binding protein family 3/N-terminal" evidence="3">
    <location>
        <begin position="29"/>
        <end position="252"/>
    </location>
</feature>
<evidence type="ECO:0000313" key="5">
    <source>
        <dbReference type="Proteomes" id="UP000192418"/>
    </source>
</evidence>
<dbReference type="Gene3D" id="3.40.190.10">
    <property type="entry name" value="Periplasmic binding protein-like II"/>
    <property type="match status" value="2"/>
</dbReference>
<dbReference type="PANTHER" id="PTHR35936">
    <property type="entry name" value="MEMBRANE-BOUND LYTIC MUREIN TRANSGLYCOSYLASE F"/>
    <property type="match status" value="1"/>
</dbReference>
<keyword evidence="1 2" id="KW-0732">Signal</keyword>
<dbReference type="SUPFAM" id="SSF53850">
    <property type="entry name" value="Periplasmic binding protein-like II"/>
    <property type="match status" value="1"/>
</dbReference>
<gene>
    <name evidence="4" type="ORF">SAMN02746065_13017</name>
</gene>
<dbReference type="Proteomes" id="UP000192418">
    <property type="component" value="Unassembled WGS sequence"/>
</dbReference>
<protein>
    <submittedName>
        <fullName evidence="4">Amino acid ABC transporter substrate-binding protein, PAAT family</fullName>
    </submittedName>
</protein>
<name>A0A1W2EFP5_9BACT</name>
<dbReference type="InterPro" id="IPR001638">
    <property type="entry name" value="Solute-binding_3/MltF_N"/>
</dbReference>
<dbReference type="PANTHER" id="PTHR35936:SF17">
    <property type="entry name" value="ARGININE-BINDING EXTRACELLULAR PROTEIN ARTP"/>
    <property type="match status" value="1"/>
</dbReference>
<feature type="chain" id="PRO_5012958407" evidence="2">
    <location>
        <begin position="26"/>
        <end position="252"/>
    </location>
</feature>
<dbReference type="SMART" id="SM00062">
    <property type="entry name" value="PBPb"/>
    <property type="match status" value="1"/>
</dbReference>
<organism evidence="4 5">
    <name type="scientific">Desulfocicer vacuolatum DSM 3385</name>
    <dbReference type="NCBI Taxonomy" id="1121400"/>
    <lineage>
        <taxon>Bacteria</taxon>
        <taxon>Pseudomonadati</taxon>
        <taxon>Thermodesulfobacteriota</taxon>
        <taxon>Desulfobacteria</taxon>
        <taxon>Desulfobacterales</taxon>
        <taxon>Desulfobacteraceae</taxon>
        <taxon>Desulfocicer</taxon>
    </lineage>
</organism>
<dbReference type="OrthoDB" id="5431130at2"/>
<dbReference type="RefSeq" id="WP_084071500.1">
    <property type="nucleotide sequence ID" value="NZ_FWXY01000030.1"/>
</dbReference>
<keyword evidence="5" id="KW-1185">Reference proteome</keyword>
<dbReference type="Pfam" id="PF00497">
    <property type="entry name" value="SBP_bac_3"/>
    <property type="match status" value="1"/>
</dbReference>
<accession>A0A1W2EFP5</accession>
<dbReference type="CDD" id="cd13530">
    <property type="entry name" value="PBP2_peptides_like"/>
    <property type="match status" value="1"/>
</dbReference>
<dbReference type="EMBL" id="FWXY01000030">
    <property type="protein sequence ID" value="SMD08252.1"/>
    <property type="molecule type" value="Genomic_DNA"/>
</dbReference>
<evidence type="ECO:0000256" key="1">
    <source>
        <dbReference type="ARBA" id="ARBA00022729"/>
    </source>
</evidence>
<evidence type="ECO:0000259" key="3">
    <source>
        <dbReference type="SMART" id="SM00062"/>
    </source>
</evidence>
<reference evidence="4 5" key="1">
    <citation type="submission" date="2017-04" db="EMBL/GenBank/DDBJ databases">
        <authorList>
            <person name="Afonso C.L."/>
            <person name="Miller P.J."/>
            <person name="Scott M.A."/>
            <person name="Spackman E."/>
            <person name="Goraichik I."/>
            <person name="Dimitrov K.M."/>
            <person name="Suarez D.L."/>
            <person name="Swayne D.E."/>
        </authorList>
    </citation>
    <scope>NUCLEOTIDE SEQUENCE [LARGE SCALE GENOMIC DNA]</scope>
    <source>
        <strain evidence="4 5">DSM 3385</strain>
    </source>
</reference>
<evidence type="ECO:0000313" key="4">
    <source>
        <dbReference type="EMBL" id="SMD08252.1"/>
    </source>
</evidence>
<feature type="signal peptide" evidence="2">
    <location>
        <begin position="1"/>
        <end position="25"/>
    </location>
</feature>
<sequence>MKKRIFLTMLMMVTMVTAGIGSALAGDKVFINGIDANYPPFSYIDETGTPDGMDVKAVEWIAKEMGFEVKHQPTDWAAIIPSLKAKKIDFIASGMSVTPERRQEVNFTQSYHKTVMMLVVKKDSDLTVDACKEGKIQWGIQRGTSEAKWVEENLVKKGKKFTLHHYDSAPLAMEDLVNGRIQCTVASEISAQEAMDKGLPIKTIGRYGQPDDETAYAVRKEDTDLLNMLNEGLTKLMADPYWKELNEKYKVH</sequence>
<dbReference type="AlphaFoldDB" id="A0A1W2EFP5"/>
<dbReference type="STRING" id="1121400.SAMN02746065_13017"/>